<feature type="region of interest" description="Disordered" evidence="1">
    <location>
        <begin position="239"/>
        <end position="270"/>
    </location>
</feature>
<comment type="caution">
    <text evidence="2">The sequence shown here is derived from an EMBL/GenBank/DDBJ whole genome shotgun (WGS) entry which is preliminary data.</text>
</comment>
<feature type="compositionally biased region" description="Basic and acidic residues" evidence="1">
    <location>
        <begin position="934"/>
        <end position="953"/>
    </location>
</feature>
<gene>
    <name evidence="2" type="ORF">RUM44_012608</name>
</gene>
<evidence type="ECO:0000313" key="2">
    <source>
        <dbReference type="EMBL" id="KAK6640910.1"/>
    </source>
</evidence>
<feature type="compositionally biased region" description="Polar residues" evidence="1">
    <location>
        <begin position="1387"/>
        <end position="1411"/>
    </location>
</feature>
<evidence type="ECO:0000313" key="3">
    <source>
        <dbReference type="Proteomes" id="UP001359485"/>
    </source>
</evidence>
<feature type="compositionally biased region" description="Basic and acidic residues" evidence="1">
    <location>
        <begin position="745"/>
        <end position="785"/>
    </location>
</feature>
<feature type="region of interest" description="Disordered" evidence="1">
    <location>
        <begin position="470"/>
        <end position="491"/>
    </location>
</feature>
<feature type="compositionally biased region" description="Polar residues" evidence="1">
    <location>
        <begin position="604"/>
        <end position="619"/>
    </location>
</feature>
<feature type="compositionally biased region" description="Polar residues" evidence="1">
    <location>
        <begin position="314"/>
        <end position="327"/>
    </location>
</feature>
<feature type="compositionally biased region" description="Basic and acidic residues" evidence="1">
    <location>
        <begin position="1099"/>
        <end position="1119"/>
    </location>
</feature>
<feature type="region of interest" description="Disordered" evidence="1">
    <location>
        <begin position="934"/>
        <end position="964"/>
    </location>
</feature>
<feature type="region of interest" description="Disordered" evidence="1">
    <location>
        <begin position="1387"/>
        <end position="1419"/>
    </location>
</feature>
<dbReference type="EMBL" id="JAWJWF010000001">
    <property type="protein sequence ID" value="KAK6640910.1"/>
    <property type="molecule type" value="Genomic_DNA"/>
</dbReference>
<feature type="compositionally biased region" description="Basic and acidic residues" evidence="1">
    <location>
        <begin position="675"/>
        <end position="702"/>
    </location>
</feature>
<feature type="region of interest" description="Disordered" evidence="1">
    <location>
        <begin position="1061"/>
        <end position="1119"/>
    </location>
</feature>
<feature type="region of interest" description="Disordered" evidence="1">
    <location>
        <begin position="671"/>
        <end position="793"/>
    </location>
</feature>
<proteinExistence type="predicted"/>
<dbReference type="Proteomes" id="UP001359485">
    <property type="component" value="Unassembled WGS sequence"/>
</dbReference>
<keyword evidence="3" id="KW-1185">Reference proteome</keyword>
<feature type="compositionally biased region" description="Polar residues" evidence="1">
    <location>
        <begin position="417"/>
        <end position="434"/>
    </location>
</feature>
<sequence length="1557" mass="176802">MNSHTSDEEKRKTYFQSEPLCLFCFPDEISLDPPGKRTYVNAQPKRQAPLFSSRKRRIKDDCYQVSRESKCKGKEDTSPKKRTEARIIRRKMREPIKHLKSYLFASVNYEKVPEKKVLPSLFEVLETVKDAWPPPPPPLRRNFSLYREEDTIFPVGNKELLPRSKMKEEMYLQFPSPLINRRFSMPEVLMRKYFITKEKTSEESETVKTMDEITPTTGSTLEETTRTSLRVKSTMEIPESPIGCKASGTQNERMVDATQQTNESELSKPKTVSQVDYYNQGGNIIVVKNKCVASECTCTCNCAKANRAEAQENGTCATPKSEPSSPVQLPEPETSSGTVSSESETGQRTHRDELTSSNETSTDVYHSGKSTLSQTVSDKSFSTQDSTVSVKSVSTGGSPVTDNFNATTPDIEKTSAKESITSYCSSRSPTTNSSRKNRKRDKYSNEHKKCFRYHDAKHSMPHSKQCLVHSKRLDDSEEEGSKSRAINSDYNNEESFRQANNNVLQGGEEEEEIRVIEPPPEQRQPISNVYTWTKLSKEELYMMQQLRHQKLLESKYSEEVECEEEKGDMSLEYVDVENQDQSIMIPRYSALPRSLSMLVNTSSAENSFHNSDSDNQSLADSLEDQPVTRVCKSYYDTKKESKPVRGDVPSIIKNVERPRAPKGQAFFVDMEDPLGESKKLEDVEKLPEPPDKIKNQISERHKNVTANHKNLHEFCKEEKTQQRRKKSKTVKNGGSEASARTKAMNRKEQKEQVNKKISHRDVTKKEEGSEHVEKKKLQRNEEEGRQKKKTNSIEFTSELKNSVKRKKEVKQNNTTYKSKIPILVSCRSTTSSDGDGPHEGQSGNSQIVEKTEILEITQSGQGITLQKPQETSYTLPPTNVVDKNHFLVVPPMSHTLRTQPMPDYSQIISRAQFLGQMRRSPILKYRQRFEVIPEEKSSSLSSAEEKPAEETKFRGKTTSSVVSTKEENPENIKFESYNLSDLSNVVVAQVGEDQQLKTLPAMIPKGADEQKIILFSSKSQNSNSSKGRDALIAMNREDFNRLAKGWMNFYMLREFNETPEIDSKRKSGREEGKNTSNRVTSSDDKKSSAVPDCGGKSIYEGETKRNDGSTDLKENGVEKKREKTVMMPETGMKNKKKLEACDDNRYHSSNTTMRRVKPMSPSNSTWAMGRKKSYLPELNLTQEKVSEGHRSTSTGSLTLPQVVRHVTDSDEDSDSDSTDYLEPPSPRVPPLLLEDGPSDATLSSSDSEIGDLRHQVSHLKKHSDTNRPRLKRDFFETSDSGKKSKFDLVKVKVKDQVVCHFLVAENPGWSVTVAGTVELSKSAPDLEMRLSFPKNAGAPLACQSDMSCLSTEFSSCSKFNGSMQDLNVSSSRNDSLLSSDKYKQNWTVENQNRGVQNRTKPQLSKNQNQHLPNLDSPHNRNSKKVLKHFCPAFLPSWPFRKFVRPLKKETWHSADKMSNRILLNLLNQLMNFLALQRTEPPLSVRRRVKKKLYNIWPALQNLIQKEFLNDGFLTDLPDDICNCCLLSVRGTAISLEKKEKPLTMTERDITRRSTSRI</sequence>
<feature type="region of interest" description="Disordered" evidence="1">
    <location>
        <begin position="314"/>
        <end position="446"/>
    </location>
</feature>
<feature type="compositionally biased region" description="Polar residues" evidence="1">
    <location>
        <begin position="355"/>
        <end position="381"/>
    </location>
</feature>
<feature type="region of interest" description="Disordered" evidence="1">
    <location>
        <begin position="1184"/>
        <end position="1247"/>
    </location>
</feature>
<feature type="compositionally biased region" description="Basic and acidic residues" evidence="1">
    <location>
        <begin position="345"/>
        <end position="354"/>
    </location>
</feature>
<feature type="region of interest" description="Disordered" evidence="1">
    <location>
        <begin position="604"/>
        <end position="623"/>
    </location>
</feature>
<feature type="compositionally biased region" description="Low complexity" evidence="1">
    <location>
        <begin position="382"/>
        <end position="401"/>
    </location>
</feature>
<protein>
    <submittedName>
        <fullName evidence="2">Uncharacterized protein</fullName>
    </submittedName>
</protein>
<feature type="compositionally biased region" description="Polar residues" evidence="1">
    <location>
        <begin position="247"/>
        <end position="270"/>
    </location>
</feature>
<feature type="compositionally biased region" description="Low complexity" evidence="1">
    <location>
        <begin position="330"/>
        <end position="344"/>
    </location>
</feature>
<feature type="compositionally biased region" description="Basic and acidic residues" evidence="1">
    <location>
        <begin position="471"/>
        <end position="482"/>
    </location>
</feature>
<evidence type="ECO:0000256" key="1">
    <source>
        <dbReference type="SAM" id="MobiDB-lite"/>
    </source>
</evidence>
<name>A0ABR1BG72_POLSC</name>
<reference evidence="2 3" key="1">
    <citation type="submission" date="2023-09" db="EMBL/GenBank/DDBJ databases">
        <title>Genomes of two closely related lineages of the louse Polyplax serrata with different host specificities.</title>
        <authorList>
            <person name="Martinu J."/>
            <person name="Tarabai H."/>
            <person name="Stefka J."/>
            <person name="Hypsa V."/>
        </authorList>
    </citation>
    <scope>NUCLEOTIDE SEQUENCE [LARGE SCALE GENOMIC DNA]</scope>
    <source>
        <strain evidence="2">98ZLc_SE</strain>
    </source>
</reference>
<feature type="compositionally biased region" description="Acidic residues" evidence="1">
    <location>
        <begin position="1209"/>
        <end position="1219"/>
    </location>
</feature>
<accession>A0ABR1BG72</accession>
<organism evidence="2 3">
    <name type="scientific">Polyplax serrata</name>
    <name type="common">Common mouse louse</name>
    <dbReference type="NCBI Taxonomy" id="468196"/>
    <lineage>
        <taxon>Eukaryota</taxon>
        <taxon>Metazoa</taxon>
        <taxon>Ecdysozoa</taxon>
        <taxon>Arthropoda</taxon>
        <taxon>Hexapoda</taxon>
        <taxon>Insecta</taxon>
        <taxon>Pterygota</taxon>
        <taxon>Neoptera</taxon>
        <taxon>Paraneoptera</taxon>
        <taxon>Psocodea</taxon>
        <taxon>Troctomorpha</taxon>
        <taxon>Phthiraptera</taxon>
        <taxon>Anoplura</taxon>
        <taxon>Polyplacidae</taxon>
        <taxon>Polyplax</taxon>
    </lineage>
</organism>
<feature type="compositionally biased region" description="Basic and acidic residues" evidence="1">
    <location>
        <begin position="1061"/>
        <end position="1073"/>
    </location>
</feature>
<feature type="compositionally biased region" description="Basic and acidic residues" evidence="1">
    <location>
        <begin position="710"/>
        <end position="721"/>
    </location>
</feature>